<proteinExistence type="predicted"/>
<comment type="caution">
    <text evidence="1">The sequence shown here is derived from an EMBL/GenBank/DDBJ whole genome shotgun (WGS) entry which is preliminary data.</text>
</comment>
<accession>A0AAP0FB44</accession>
<reference evidence="1 2" key="1">
    <citation type="submission" date="2024-01" db="EMBL/GenBank/DDBJ databases">
        <title>Genome assemblies of Stephania.</title>
        <authorList>
            <person name="Yang L."/>
        </authorList>
    </citation>
    <scope>NUCLEOTIDE SEQUENCE [LARGE SCALE GENOMIC DNA]</scope>
    <source>
        <strain evidence="1">JXDWG</strain>
        <tissue evidence="1">Leaf</tissue>
    </source>
</reference>
<name>A0AAP0FB44_9MAGN</name>
<gene>
    <name evidence="1" type="ORF">Scep_021432</name>
</gene>
<dbReference type="Proteomes" id="UP001419268">
    <property type="component" value="Unassembled WGS sequence"/>
</dbReference>
<dbReference type="EMBL" id="JBBNAG010000009">
    <property type="protein sequence ID" value="KAK9104588.1"/>
    <property type="molecule type" value="Genomic_DNA"/>
</dbReference>
<evidence type="ECO:0000313" key="1">
    <source>
        <dbReference type="EMBL" id="KAK9104588.1"/>
    </source>
</evidence>
<protein>
    <submittedName>
        <fullName evidence="1">Uncharacterized protein</fullName>
    </submittedName>
</protein>
<organism evidence="1 2">
    <name type="scientific">Stephania cephalantha</name>
    <dbReference type="NCBI Taxonomy" id="152367"/>
    <lineage>
        <taxon>Eukaryota</taxon>
        <taxon>Viridiplantae</taxon>
        <taxon>Streptophyta</taxon>
        <taxon>Embryophyta</taxon>
        <taxon>Tracheophyta</taxon>
        <taxon>Spermatophyta</taxon>
        <taxon>Magnoliopsida</taxon>
        <taxon>Ranunculales</taxon>
        <taxon>Menispermaceae</taxon>
        <taxon>Menispermoideae</taxon>
        <taxon>Cissampelideae</taxon>
        <taxon>Stephania</taxon>
    </lineage>
</organism>
<sequence>MKYLLAVIGRRIICLKLRVARWVEKETTDQVDRHMLLYHWTTSSFYQPSSNQSSPRGGSSYTARHSCFCSNENLPRHHLH</sequence>
<evidence type="ECO:0000313" key="2">
    <source>
        <dbReference type="Proteomes" id="UP001419268"/>
    </source>
</evidence>
<keyword evidence="2" id="KW-1185">Reference proteome</keyword>
<dbReference type="AlphaFoldDB" id="A0AAP0FB44"/>